<evidence type="ECO:0000313" key="2">
    <source>
        <dbReference type="Proteomes" id="UP000095743"/>
    </source>
</evidence>
<evidence type="ECO:0008006" key="3">
    <source>
        <dbReference type="Google" id="ProtNLM"/>
    </source>
</evidence>
<organism evidence="1 2">
    <name type="scientific">Geosporobacter ferrireducens</name>
    <dbReference type="NCBI Taxonomy" id="1424294"/>
    <lineage>
        <taxon>Bacteria</taxon>
        <taxon>Bacillati</taxon>
        <taxon>Bacillota</taxon>
        <taxon>Clostridia</taxon>
        <taxon>Peptostreptococcales</taxon>
        <taxon>Thermotaleaceae</taxon>
        <taxon>Geosporobacter</taxon>
    </lineage>
</organism>
<accession>A0A1D8GNK0</accession>
<reference evidence="1 2" key="1">
    <citation type="submission" date="2016-09" db="EMBL/GenBank/DDBJ databases">
        <title>Genomic analysis reveals versatility of anaerobic energy metabolism of Geosporobacter ferrireducens IRF9 of phylum Firmicutes.</title>
        <authorList>
            <person name="Kim S.-J."/>
        </authorList>
    </citation>
    <scope>NUCLEOTIDE SEQUENCE [LARGE SCALE GENOMIC DNA]</scope>
    <source>
        <strain evidence="1 2">IRF9</strain>
    </source>
</reference>
<sequence length="311" mass="35469">MVFIIASCSLCLMTMKVNFPAVTTIDDGSFFMLKLFPFHIVGAASGGRHQILDISLNRKVDLKTLKLKEQRFIVYFKEKKLFILSSKGEILESYQLVGENRNIISSYIDDLKNDGYDNIFLVAGEKGAEFGDTLIILSFDGGTIKEVHNQSFQVLNPWKVQTCNVDGDDEKEISLGVYKETQLHPVMAKRPFIYEWQEGMLVPKWRGSRLSRPFTDYIFSDMDGSGSDELIAIEILENGEKVLHAYKWKGFGFEGIGESSNYADIKEIKKSEADNNGKLYALVKERDEEKWYSFCLKEEKIEILKENGEGK</sequence>
<evidence type="ECO:0000313" key="1">
    <source>
        <dbReference type="EMBL" id="AOT72511.1"/>
    </source>
</evidence>
<dbReference type="STRING" id="1424294.Gferi_24940"/>
<dbReference type="EMBL" id="CP017269">
    <property type="protein sequence ID" value="AOT72511.1"/>
    <property type="molecule type" value="Genomic_DNA"/>
</dbReference>
<dbReference type="KEGG" id="gfe:Gferi_24940"/>
<gene>
    <name evidence="1" type="ORF">Gferi_24940</name>
</gene>
<dbReference type="AlphaFoldDB" id="A0A1D8GNK0"/>
<dbReference type="Proteomes" id="UP000095743">
    <property type="component" value="Chromosome"/>
</dbReference>
<keyword evidence="2" id="KW-1185">Reference proteome</keyword>
<name>A0A1D8GNK0_9FIRM</name>
<protein>
    <recommendedName>
        <fullName evidence="3">VCBS repeat-containing protein</fullName>
    </recommendedName>
</protein>
<proteinExistence type="predicted"/>